<dbReference type="SUPFAM" id="SSF52343">
    <property type="entry name" value="Ferredoxin reductase-like, C-terminal NADP-linked domain"/>
    <property type="match status" value="1"/>
</dbReference>
<dbReference type="Pfam" id="PF00175">
    <property type="entry name" value="NAD_binding_1"/>
    <property type="match status" value="1"/>
</dbReference>
<evidence type="ECO:0000256" key="2">
    <source>
        <dbReference type="ARBA" id="ARBA00001974"/>
    </source>
</evidence>
<dbReference type="Gene3D" id="2.40.30.10">
    <property type="entry name" value="Translation factors"/>
    <property type="match status" value="1"/>
</dbReference>
<evidence type="ECO:0000256" key="10">
    <source>
        <dbReference type="PROSITE-ProRule" id="PRU00283"/>
    </source>
</evidence>
<dbReference type="InterPro" id="IPR027417">
    <property type="entry name" value="P-loop_NTPase"/>
</dbReference>
<dbReference type="GO" id="GO:0005524">
    <property type="term" value="F:ATP binding"/>
    <property type="evidence" value="ECO:0007669"/>
    <property type="project" value="InterPro"/>
</dbReference>
<dbReference type="EMBL" id="CAJNDS010002603">
    <property type="protein sequence ID" value="CAE7541428.1"/>
    <property type="molecule type" value="Genomic_DNA"/>
</dbReference>
<organism evidence="16 17">
    <name type="scientific">Symbiodinium natans</name>
    <dbReference type="NCBI Taxonomy" id="878477"/>
    <lineage>
        <taxon>Eukaryota</taxon>
        <taxon>Sar</taxon>
        <taxon>Alveolata</taxon>
        <taxon>Dinophyceae</taxon>
        <taxon>Suessiales</taxon>
        <taxon>Symbiodiniaceae</taxon>
        <taxon>Symbiodinium</taxon>
    </lineage>
</organism>
<sequence>MELYNNYLVDLLRPIDWQGTPPRMPFCVEGNGGEQRGEQSPALSLKLDKLGMVQARGLGLTGDPEIPEALQVGQAWKRLPSCIFLRTDAVDILKIGVALAVVAAVCRLLWVKTSKKNKEEASRADASPKNRSGTTTPRSSNSAADGLWIYFGSQTGTAEGFAQELEQEAATHEISAAVVDLEDFDPETFRRHKAVVMVLATYGEGDPTDNAAEFFKWLEDDSLDTDYLKGMKFTVMGCGNRQYVHFNQSARIADQRLECLGAERVYERGEGDDDQNIEEDFEQWRENGLWPALRKALGLSGADHLKDEQAVESAESVLKRLPLKLELSTNMRTLPVDPLVQVGGADILGKWYFQASLAPVVACDELRQKPDVNAGKTTKHIEFNVQQLPAVDWRTADNLEVLPENPHDLVQWFAERLGVADQLESHLTFIRSADTVKAVKKPFPAPCTVQTALSLYCDLCAVHKACCKRLVPFVRDEADSKALQALLQDREAFQILADGRMSMRDFFELFMESAEIDLSAFVQLCQRQKNRPYTIASSSKEDPNRIAICVSLVQEERRSPEAAVKDLIGRGIQIPRATAFLQKLGETAAKPRKFRGLCSEMLCTRTQCGAKHWIYARASTFRLPRRTTLPIVMIGAGTGLAPFRGFVREFKAENGCRTKTILFFGCTKRDEDYIYKEELSEAVEMKPPALKELITAFSREQKEKVYVQHRLKEKSAEVKQLIADGGYIYVCGATSMGKQVRDELELALGSADYLERLKTEQRYVEAPQGLGKSSDSLTTEWSKCLQSRRIDGPFQSRPRTLQRCSGRVEGLAREPAKSVEELKAVFQRGLDQRAVAENAMNAESSRSHVIFTVFLTQDIPSQQGGVERTTSKLHFCDLGGCERLKKTEVEQDRDRRLEAIEINKSLSALGDVIEAIAKKRKYIPYRNHKLTQLLQDALGGRNGDAALIVWFVLIVACHVLERASLPQDLQKNSQEGLPQEVHDNVNDNRLFLEPEDSEVASMMESRRVDKIYGNDAREARESREVAQWELMPPPPQKESGCTKERHEQTSLFGECSQLDGFQCLPVKTGVVATFWQNCVYLSINDLRCQTIRITNLIKGLKSSEVESVFSSKVGPVRDCNVRDTTARITFDAANHAKFAVDKFNGSILEATAGVEKQDSRVLQLQPVPWNSAGTVLREMLEKHFSYIIDSDCHYRRGDCWLTFASVKKVQAGTAQTGDQLKILYKGSIIKVVLDSSEEAQATGIIKT</sequence>
<dbReference type="SUPFAM" id="SSF63380">
    <property type="entry name" value="Riboflavin synthase domain-like"/>
    <property type="match status" value="1"/>
</dbReference>
<evidence type="ECO:0000256" key="9">
    <source>
        <dbReference type="PROSITE-ProRule" id="PRU00176"/>
    </source>
</evidence>
<feature type="region of interest" description="Disordered" evidence="11">
    <location>
        <begin position="119"/>
        <end position="141"/>
    </location>
</feature>
<keyword evidence="4" id="KW-0288">FMN</keyword>
<dbReference type="OrthoDB" id="1688044at2759"/>
<evidence type="ECO:0000259" key="13">
    <source>
        <dbReference type="PROSITE" id="PS50102"/>
    </source>
</evidence>
<dbReference type="InterPro" id="IPR000504">
    <property type="entry name" value="RRM_dom"/>
</dbReference>
<evidence type="ECO:0000259" key="12">
    <source>
        <dbReference type="PROSITE" id="PS50067"/>
    </source>
</evidence>
<dbReference type="AlphaFoldDB" id="A0A812TWA6"/>
<dbReference type="InterPro" id="IPR023173">
    <property type="entry name" value="NADPH_Cyt_P450_Rdtase_alpha"/>
</dbReference>
<comment type="cofactor">
    <cofactor evidence="1">
        <name>FMN</name>
        <dbReference type="ChEBI" id="CHEBI:58210"/>
    </cofactor>
</comment>
<keyword evidence="5" id="KW-0274">FAD</keyword>
<reference evidence="16" key="1">
    <citation type="submission" date="2021-02" db="EMBL/GenBank/DDBJ databases">
        <authorList>
            <person name="Dougan E. K."/>
            <person name="Rhodes N."/>
            <person name="Thang M."/>
            <person name="Chan C."/>
        </authorList>
    </citation>
    <scope>NUCLEOTIDE SEQUENCE</scope>
</reference>
<dbReference type="GO" id="GO:0003723">
    <property type="term" value="F:RNA binding"/>
    <property type="evidence" value="ECO:0007669"/>
    <property type="project" value="UniProtKB-UniRule"/>
</dbReference>
<dbReference type="InterPro" id="IPR001094">
    <property type="entry name" value="Flavdoxin-like"/>
</dbReference>
<evidence type="ECO:0000256" key="3">
    <source>
        <dbReference type="ARBA" id="ARBA00022630"/>
    </source>
</evidence>
<dbReference type="Pfam" id="PF00667">
    <property type="entry name" value="FAD_binding_1"/>
    <property type="match status" value="1"/>
</dbReference>
<dbReference type="Pfam" id="PF00225">
    <property type="entry name" value="Kinesin"/>
    <property type="match status" value="1"/>
</dbReference>
<evidence type="ECO:0000256" key="6">
    <source>
        <dbReference type="ARBA" id="ARBA00022857"/>
    </source>
</evidence>
<comment type="caution">
    <text evidence="16">The sequence shown here is derived from an EMBL/GenBank/DDBJ whole genome shotgun (WGS) entry which is preliminary data.</text>
</comment>
<dbReference type="PROSITE" id="PS50067">
    <property type="entry name" value="KINESIN_MOTOR_2"/>
    <property type="match status" value="1"/>
</dbReference>
<keyword evidence="3" id="KW-0285">Flavoprotein</keyword>
<dbReference type="InterPro" id="IPR001752">
    <property type="entry name" value="Kinesin_motor_dom"/>
</dbReference>
<dbReference type="GO" id="GO:0005829">
    <property type="term" value="C:cytosol"/>
    <property type="evidence" value="ECO:0007669"/>
    <property type="project" value="TreeGrafter"/>
</dbReference>
<evidence type="ECO:0000256" key="4">
    <source>
        <dbReference type="ARBA" id="ARBA00022643"/>
    </source>
</evidence>
<feature type="domain" description="RRM" evidence="13">
    <location>
        <begin position="1089"/>
        <end position="1165"/>
    </location>
</feature>
<feature type="compositionally biased region" description="Basic and acidic residues" evidence="11">
    <location>
        <begin position="119"/>
        <end position="128"/>
    </location>
</feature>
<dbReference type="InterPro" id="IPR036961">
    <property type="entry name" value="Kinesin_motor_dom_sf"/>
</dbReference>
<dbReference type="InterPro" id="IPR008254">
    <property type="entry name" value="Flavodoxin/NO_synth"/>
</dbReference>
<name>A0A812TWA6_9DINO</name>
<dbReference type="GO" id="GO:0008017">
    <property type="term" value="F:microtubule binding"/>
    <property type="evidence" value="ECO:0007669"/>
    <property type="project" value="InterPro"/>
</dbReference>
<dbReference type="Gene3D" id="3.40.50.360">
    <property type="match status" value="1"/>
</dbReference>
<dbReference type="Pfam" id="PF00258">
    <property type="entry name" value="Flavodoxin_1"/>
    <property type="match status" value="1"/>
</dbReference>
<dbReference type="GO" id="GO:0007018">
    <property type="term" value="P:microtubule-based movement"/>
    <property type="evidence" value="ECO:0007669"/>
    <property type="project" value="InterPro"/>
</dbReference>
<dbReference type="PRINTS" id="PR00371">
    <property type="entry name" value="FPNCR"/>
</dbReference>
<dbReference type="InterPro" id="IPR029039">
    <property type="entry name" value="Flavoprotein-like_sf"/>
</dbReference>
<dbReference type="SUPFAM" id="SSF52218">
    <property type="entry name" value="Flavoproteins"/>
    <property type="match status" value="1"/>
</dbReference>
<evidence type="ECO:0000256" key="1">
    <source>
        <dbReference type="ARBA" id="ARBA00001917"/>
    </source>
</evidence>
<dbReference type="InterPro" id="IPR017938">
    <property type="entry name" value="Riboflavin_synthase-like_b-brl"/>
</dbReference>
<dbReference type="PANTHER" id="PTHR19384">
    <property type="entry name" value="NITRIC OXIDE SYNTHASE-RELATED"/>
    <property type="match status" value="1"/>
</dbReference>
<keyword evidence="7" id="KW-0560">Oxidoreductase</keyword>
<dbReference type="InterPro" id="IPR017927">
    <property type="entry name" value="FAD-bd_FR_type"/>
</dbReference>
<feature type="domain" description="Kinesin motor" evidence="12">
    <location>
        <begin position="801"/>
        <end position="975"/>
    </location>
</feature>
<dbReference type="Proteomes" id="UP000604046">
    <property type="component" value="Unassembled WGS sequence"/>
</dbReference>
<dbReference type="EC" id="1.6.2.4" evidence="8"/>
<dbReference type="PRINTS" id="PR00369">
    <property type="entry name" value="FLAVODOXIN"/>
</dbReference>
<proteinExistence type="inferred from homology"/>
<evidence type="ECO:0000256" key="5">
    <source>
        <dbReference type="ARBA" id="ARBA00022827"/>
    </source>
</evidence>
<keyword evidence="6" id="KW-0521">NADP</keyword>
<evidence type="ECO:0000259" key="15">
    <source>
        <dbReference type="PROSITE" id="PS51384"/>
    </source>
</evidence>
<comment type="caution">
    <text evidence="10">Lacks conserved residue(s) required for the propagation of feature annotation.</text>
</comment>
<keyword evidence="17" id="KW-1185">Reference proteome</keyword>
<comment type="similarity">
    <text evidence="10">Belongs to the TRAFAC class myosin-kinesin ATPase superfamily. Kinesin family.</text>
</comment>
<feature type="domain" description="FAD-binding FR-type" evidence="15">
    <location>
        <begin position="353"/>
        <end position="624"/>
    </location>
</feature>
<evidence type="ECO:0000313" key="17">
    <source>
        <dbReference type="Proteomes" id="UP000604046"/>
    </source>
</evidence>
<dbReference type="GO" id="GO:0003958">
    <property type="term" value="F:NADPH-hemoprotein reductase activity"/>
    <property type="evidence" value="ECO:0007669"/>
    <property type="project" value="UniProtKB-EC"/>
</dbReference>
<feature type="compositionally biased region" description="Polar residues" evidence="11">
    <location>
        <begin position="129"/>
        <end position="141"/>
    </location>
</feature>
<keyword evidence="9" id="KW-0694">RNA-binding</keyword>
<evidence type="ECO:0000256" key="11">
    <source>
        <dbReference type="SAM" id="MobiDB-lite"/>
    </source>
</evidence>
<dbReference type="InterPro" id="IPR001433">
    <property type="entry name" value="OxRdtase_FAD/NAD-bd"/>
</dbReference>
<feature type="domain" description="Flavodoxin-like" evidence="14">
    <location>
        <begin position="147"/>
        <end position="289"/>
    </location>
</feature>
<dbReference type="PROSITE" id="PS50902">
    <property type="entry name" value="FLAVODOXIN_LIKE"/>
    <property type="match status" value="1"/>
</dbReference>
<evidence type="ECO:0000256" key="8">
    <source>
        <dbReference type="ARBA" id="ARBA00023797"/>
    </source>
</evidence>
<dbReference type="SMART" id="SM00129">
    <property type="entry name" value="KISc"/>
    <property type="match status" value="1"/>
</dbReference>
<dbReference type="InterPro" id="IPR039261">
    <property type="entry name" value="FNR_nucleotide-bd"/>
</dbReference>
<dbReference type="PROSITE" id="PS50102">
    <property type="entry name" value="RRM"/>
    <property type="match status" value="1"/>
</dbReference>
<comment type="cofactor">
    <cofactor evidence="2">
        <name>FAD</name>
        <dbReference type="ChEBI" id="CHEBI:57692"/>
    </cofactor>
</comment>
<accession>A0A812TWA6</accession>
<evidence type="ECO:0000259" key="14">
    <source>
        <dbReference type="PROSITE" id="PS50902"/>
    </source>
</evidence>
<dbReference type="SUPFAM" id="SSF52540">
    <property type="entry name" value="P-loop containing nucleoside triphosphate hydrolases"/>
    <property type="match status" value="1"/>
</dbReference>
<evidence type="ECO:0000256" key="7">
    <source>
        <dbReference type="ARBA" id="ARBA00023002"/>
    </source>
</evidence>
<dbReference type="GO" id="GO:0050660">
    <property type="term" value="F:flavin adenine dinucleotide binding"/>
    <property type="evidence" value="ECO:0007669"/>
    <property type="project" value="TreeGrafter"/>
</dbReference>
<evidence type="ECO:0000313" key="16">
    <source>
        <dbReference type="EMBL" id="CAE7541428.1"/>
    </source>
</evidence>
<dbReference type="GO" id="GO:0010181">
    <property type="term" value="F:FMN binding"/>
    <property type="evidence" value="ECO:0007669"/>
    <property type="project" value="InterPro"/>
</dbReference>
<dbReference type="GO" id="GO:0003777">
    <property type="term" value="F:microtubule motor activity"/>
    <property type="evidence" value="ECO:0007669"/>
    <property type="project" value="InterPro"/>
</dbReference>
<dbReference type="PANTHER" id="PTHR19384:SF17">
    <property type="entry name" value="NADPH--CYTOCHROME P450 REDUCTASE"/>
    <property type="match status" value="1"/>
</dbReference>
<protein>
    <recommendedName>
        <fullName evidence="8">NADPH--hemoprotein reductase</fullName>
        <ecNumber evidence="8">1.6.2.4</ecNumber>
    </recommendedName>
</protein>
<dbReference type="Gene3D" id="3.40.850.10">
    <property type="entry name" value="Kinesin motor domain"/>
    <property type="match status" value="1"/>
</dbReference>
<dbReference type="InterPro" id="IPR001709">
    <property type="entry name" value="Flavoprot_Pyr_Nucl_cyt_Rdtase"/>
</dbReference>
<dbReference type="Gene3D" id="3.40.50.80">
    <property type="entry name" value="Nucleotide-binding domain of ferredoxin-NADP reductase (FNR) module"/>
    <property type="match status" value="1"/>
</dbReference>
<dbReference type="Gene3D" id="1.20.990.10">
    <property type="entry name" value="NADPH-cytochrome p450 Reductase, Chain A, domain 3"/>
    <property type="match status" value="1"/>
</dbReference>
<dbReference type="InterPro" id="IPR003097">
    <property type="entry name" value="CysJ-like_FAD-binding"/>
</dbReference>
<gene>
    <name evidence="16" type="primary">Por</name>
    <name evidence="16" type="ORF">SNAT2548_LOCUS30363</name>
</gene>
<dbReference type="PROSITE" id="PS51384">
    <property type="entry name" value="FAD_FR"/>
    <property type="match status" value="1"/>
</dbReference>